<accession>A0A0M2Q0Z5</accession>
<feature type="domain" description="Exoribonuclease phosphorolytic" evidence="8">
    <location>
        <begin position="14"/>
        <end position="141"/>
    </location>
</feature>
<dbReference type="GO" id="GO:0016075">
    <property type="term" value="P:rRNA catabolic process"/>
    <property type="evidence" value="ECO:0007669"/>
    <property type="project" value="UniProtKB-UniRule"/>
</dbReference>
<dbReference type="AlphaFoldDB" id="A0A0M2Q0Z5"/>
<keyword evidence="11" id="KW-1185">Reference proteome</keyword>
<dbReference type="Pfam" id="PF01138">
    <property type="entry name" value="RNase_PH"/>
    <property type="match status" value="1"/>
</dbReference>
<dbReference type="FunFam" id="3.30.230.70:FF:000003">
    <property type="entry name" value="Ribonuclease PH"/>
    <property type="match status" value="1"/>
</dbReference>
<keyword evidence="7" id="KW-0808">Transferase</keyword>
<gene>
    <name evidence="7" type="primary">rph</name>
    <name evidence="10" type="ORF">PROH_00615</name>
</gene>
<evidence type="ECO:0000259" key="9">
    <source>
        <dbReference type="Pfam" id="PF03725"/>
    </source>
</evidence>
<dbReference type="GO" id="GO:0000049">
    <property type="term" value="F:tRNA binding"/>
    <property type="evidence" value="ECO:0007669"/>
    <property type="project" value="UniProtKB-UniRule"/>
</dbReference>
<dbReference type="Pfam" id="PF03725">
    <property type="entry name" value="RNase_PH_C"/>
    <property type="match status" value="1"/>
</dbReference>
<name>A0A0M2Q0Z5_PROHO</name>
<comment type="caution">
    <text evidence="10">The sequence shown here is derived from an EMBL/GenBank/DDBJ whole genome shotgun (WGS) entry which is preliminary data.</text>
</comment>
<dbReference type="Gene3D" id="3.30.230.70">
    <property type="entry name" value="GHMP Kinase, N-terminal domain"/>
    <property type="match status" value="1"/>
</dbReference>
<evidence type="ECO:0000313" key="10">
    <source>
        <dbReference type="EMBL" id="KKJ00978.1"/>
    </source>
</evidence>
<evidence type="ECO:0000256" key="1">
    <source>
        <dbReference type="ARBA" id="ARBA00006678"/>
    </source>
</evidence>
<dbReference type="GO" id="GO:0008033">
    <property type="term" value="P:tRNA processing"/>
    <property type="evidence" value="ECO:0007669"/>
    <property type="project" value="UniProtKB-UniRule"/>
</dbReference>
<comment type="function">
    <text evidence="7">Phosphorolytic 3'-5' exoribonuclease that plays an important role in tRNA 3'-end maturation. Removes nucleotide residues following the 3'-CCA terminus of tRNAs; can also add nucleotides to the ends of RNA molecules by using nucleoside diphosphates as substrates, but this may not be physiologically important. Probably plays a role in initiation of 16S rRNA degradation (leading to ribosome degradation) during starvation.</text>
</comment>
<keyword evidence="4 7" id="KW-0819">tRNA processing</keyword>
<evidence type="ECO:0000256" key="3">
    <source>
        <dbReference type="ARBA" id="ARBA00022555"/>
    </source>
</evidence>
<comment type="similarity">
    <text evidence="1 7">Belongs to the RNase PH family.</text>
</comment>
<dbReference type="CDD" id="cd11362">
    <property type="entry name" value="RNase_PH_bact"/>
    <property type="match status" value="1"/>
</dbReference>
<evidence type="ECO:0000256" key="4">
    <source>
        <dbReference type="ARBA" id="ARBA00022694"/>
    </source>
</evidence>
<dbReference type="NCBIfam" id="TIGR01966">
    <property type="entry name" value="RNasePH"/>
    <property type="match status" value="1"/>
</dbReference>
<dbReference type="GO" id="GO:0031125">
    <property type="term" value="P:rRNA 3'-end processing"/>
    <property type="evidence" value="ECO:0007669"/>
    <property type="project" value="UniProtKB-ARBA"/>
</dbReference>
<dbReference type="InterPro" id="IPR002381">
    <property type="entry name" value="RNase_PH_bac-type"/>
</dbReference>
<dbReference type="Proteomes" id="UP000034681">
    <property type="component" value="Unassembled WGS sequence"/>
</dbReference>
<dbReference type="EC" id="2.7.7.56" evidence="7"/>
<comment type="subunit">
    <text evidence="7">Homohexameric ring arranged as a trimer of dimers.</text>
</comment>
<reference evidence="10" key="1">
    <citation type="submission" date="2012-04" db="EMBL/GenBank/DDBJ databases">
        <authorList>
            <person name="Borisov I.G."/>
            <person name="Ivanikova N.V."/>
            <person name="Pinevich A.V."/>
        </authorList>
    </citation>
    <scope>NUCLEOTIDE SEQUENCE</scope>
    <source>
        <strain evidence="10">CALU 1027</strain>
    </source>
</reference>
<evidence type="ECO:0000313" key="11">
    <source>
        <dbReference type="Proteomes" id="UP000034681"/>
    </source>
</evidence>
<evidence type="ECO:0000259" key="8">
    <source>
        <dbReference type="Pfam" id="PF01138"/>
    </source>
</evidence>
<dbReference type="eggNOG" id="COG0689">
    <property type="taxonomic scope" value="Bacteria"/>
</dbReference>
<dbReference type="GO" id="GO:0009022">
    <property type="term" value="F:tRNA nucleotidyltransferase activity"/>
    <property type="evidence" value="ECO:0007669"/>
    <property type="project" value="UniProtKB-UniRule"/>
</dbReference>
<protein>
    <recommendedName>
        <fullName evidence="7">Ribonuclease PH</fullName>
        <shortName evidence="7">RNase PH</shortName>
        <ecNumber evidence="7">2.7.7.56</ecNumber>
    </recommendedName>
    <alternativeName>
        <fullName evidence="7">tRNA nucleotidyltransferase</fullName>
    </alternativeName>
</protein>
<feature type="binding site" evidence="7">
    <location>
        <begin position="125"/>
        <end position="127"/>
    </location>
    <ligand>
        <name>phosphate</name>
        <dbReference type="ChEBI" id="CHEBI:43474"/>
        <note>substrate</note>
    </ligand>
</feature>
<dbReference type="InterPro" id="IPR050080">
    <property type="entry name" value="RNase_PH"/>
</dbReference>
<organism evidence="10 11">
    <name type="scientific">Prochlorothrix hollandica PCC 9006 = CALU 1027</name>
    <dbReference type="NCBI Taxonomy" id="317619"/>
    <lineage>
        <taxon>Bacteria</taxon>
        <taxon>Bacillati</taxon>
        <taxon>Cyanobacteriota</taxon>
        <taxon>Cyanophyceae</taxon>
        <taxon>Prochlorotrichales</taxon>
        <taxon>Prochlorotrichaceae</taxon>
        <taxon>Prochlorothrix</taxon>
    </lineage>
</organism>
<keyword evidence="6" id="KW-0694">RNA-binding</keyword>
<dbReference type="InterPro" id="IPR027408">
    <property type="entry name" value="PNPase/RNase_PH_dom_sf"/>
</dbReference>
<dbReference type="PANTHER" id="PTHR11953">
    <property type="entry name" value="EXOSOME COMPLEX COMPONENT"/>
    <property type="match status" value="1"/>
</dbReference>
<evidence type="ECO:0000256" key="2">
    <source>
        <dbReference type="ARBA" id="ARBA00022552"/>
    </source>
</evidence>
<feature type="binding site" evidence="7">
    <location>
        <position position="87"/>
    </location>
    <ligand>
        <name>phosphate</name>
        <dbReference type="ChEBI" id="CHEBI:43474"/>
        <note>substrate</note>
    </ligand>
</feature>
<proteinExistence type="inferred from homology"/>
<dbReference type="EMBL" id="AJTX02000002">
    <property type="protein sequence ID" value="KKJ00978.1"/>
    <property type="molecule type" value="Genomic_DNA"/>
</dbReference>
<dbReference type="SUPFAM" id="SSF54211">
    <property type="entry name" value="Ribosomal protein S5 domain 2-like"/>
    <property type="match status" value="1"/>
</dbReference>
<dbReference type="GO" id="GO:0000175">
    <property type="term" value="F:3'-5'-RNA exonuclease activity"/>
    <property type="evidence" value="ECO:0007669"/>
    <property type="project" value="UniProtKB-UniRule"/>
</dbReference>
<sequence>MPWQRPDGRQPQHLRPVHFQHQFTQYSPGSVLAQCGQTQVLCTVSIEPGVPRFLAHSGRGWLTAEYRMLPCATQERNHRELMKLSGRTQEIQRLIGRSLRAALDFEQLGEYTITVDADVIQADGGTRTTAITGGFVALQDAIATLLHQGTLTASPLRQAIAAISVGLIDGEVFLDLNYPEDVAADVDLNVVMTGDLRLIEVQGTAEEGSMSRHQLNQMLDFAELGIQELLTLQGVSQLPSPG</sequence>
<dbReference type="InterPro" id="IPR001247">
    <property type="entry name" value="ExoRNase_PH_dom1"/>
</dbReference>
<comment type="catalytic activity">
    <reaction evidence="7">
        <text>tRNA(n+1) + phosphate = tRNA(n) + a ribonucleoside 5'-diphosphate</text>
        <dbReference type="Rhea" id="RHEA:10628"/>
        <dbReference type="Rhea" id="RHEA-COMP:17343"/>
        <dbReference type="Rhea" id="RHEA-COMP:17344"/>
        <dbReference type="ChEBI" id="CHEBI:43474"/>
        <dbReference type="ChEBI" id="CHEBI:57930"/>
        <dbReference type="ChEBI" id="CHEBI:173114"/>
        <dbReference type="EC" id="2.7.7.56"/>
    </reaction>
</comment>
<feature type="domain" description="Exoribonuclease phosphorolytic" evidence="9">
    <location>
        <begin position="160"/>
        <end position="222"/>
    </location>
</feature>
<dbReference type="InterPro" id="IPR015847">
    <property type="entry name" value="ExoRNase_PH_dom2"/>
</dbReference>
<keyword evidence="5 7" id="KW-0548">Nucleotidyltransferase</keyword>
<dbReference type="HAMAP" id="MF_00564">
    <property type="entry name" value="RNase_PH"/>
    <property type="match status" value="1"/>
</dbReference>
<dbReference type="InterPro" id="IPR020568">
    <property type="entry name" value="Ribosomal_Su5_D2-typ_SF"/>
</dbReference>
<dbReference type="SUPFAM" id="SSF55666">
    <property type="entry name" value="Ribonuclease PH domain 2-like"/>
    <property type="match status" value="1"/>
</dbReference>
<keyword evidence="3 7" id="KW-0820">tRNA-binding</keyword>
<evidence type="ECO:0000256" key="6">
    <source>
        <dbReference type="ARBA" id="ARBA00022884"/>
    </source>
</evidence>
<evidence type="ECO:0000256" key="5">
    <source>
        <dbReference type="ARBA" id="ARBA00022695"/>
    </source>
</evidence>
<keyword evidence="2 7" id="KW-0698">rRNA processing</keyword>
<dbReference type="OrthoDB" id="9802265at2"/>
<dbReference type="InterPro" id="IPR036345">
    <property type="entry name" value="ExoRNase_PH_dom2_sf"/>
</dbReference>
<dbReference type="PANTHER" id="PTHR11953:SF0">
    <property type="entry name" value="EXOSOME COMPLEX COMPONENT RRP41"/>
    <property type="match status" value="1"/>
</dbReference>
<dbReference type="RefSeq" id="WP_017713508.1">
    <property type="nucleotide sequence ID" value="NZ_KB235941.1"/>
</dbReference>
<dbReference type="PROSITE" id="PS01277">
    <property type="entry name" value="RIBONUCLEASE_PH"/>
    <property type="match status" value="1"/>
</dbReference>
<dbReference type="STRING" id="317619.GCA_000332315_03278"/>
<evidence type="ECO:0000256" key="7">
    <source>
        <dbReference type="HAMAP-Rule" id="MF_00564"/>
    </source>
</evidence>
<dbReference type="InterPro" id="IPR018336">
    <property type="entry name" value="RNase_PH_CS"/>
</dbReference>